<evidence type="ECO:0000313" key="12">
    <source>
        <dbReference type="RefSeq" id="XP_022315106.1"/>
    </source>
</evidence>
<dbReference type="Proteomes" id="UP000694844">
    <property type="component" value="Chromosome 2"/>
</dbReference>
<dbReference type="FunFam" id="1.10.4080.10:FF:000002">
    <property type="entry name" value="ADP-ribosylarginine hydrolase isoform X1"/>
    <property type="match status" value="1"/>
</dbReference>
<evidence type="ECO:0000256" key="2">
    <source>
        <dbReference type="ARBA" id="ARBA00022801"/>
    </source>
</evidence>
<feature type="binding site" evidence="8">
    <location>
        <position position="62"/>
    </location>
    <ligand>
        <name>Mg(2+)</name>
        <dbReference type="ChEBI" id="CHEBI:18420"/>
        <label>1</label>
    </ligand>
</feature>
<dbReference type="InterPro" id="IPR050792">
    <property type="entry name" value="ADP-ribosylglycohydrolase"/>
</dbReference>
<name>A0A8B8CHB9_CRAVI</name>
<dbReference type="RefSeq" id="XP_022315105.1">
    <property type="nucleotide sequence ID" value="XM_022459397.1"/>
</dbReference>
<dbReference type="OrthoDB" id="10250509at2759"/>
<keyword evidence="10" id="KW-1185">Reference proteome</keyword>
<accession>A0A8B8CHB9</accession>
<keyword evidence="9" id="KW-0732">Signal</keyword>
<sequence>MASLLLRYQAAMLLSGAGDALGYKNGSWEECRSGEEILRELKSLGGLSKLNVKPPSWLVSDDTVMHLATSEALTKCGNCCQGDLFKEIARNYKTCMRDMVNRAPGLTCTNSVHDLKPDRPDWKNGCRIDFNERGGGCGAAMRAMCIGLRYPRESDLSDLIAVSVESGRMTHHHPTGYLGSLAAALFTAYAIQDKPPREWGAGLMRVLPKAKEYVKSQKFYVDENLKAWGYFETCWMVYLENKGLLDGTKDPEPDNLKAAERDKFYKSLSFLGVGGSSGHDAPMIAYDAILQSGRDWEKLCKRGMFHGGDSDSTGVMAGCWYGAMYGFEGLPEGNYKNIEYKDRLLNEAGKLYELAQESQNLEYQNGAVKLSQNSQKKDFTDNRKDIYSGKWATPKKRMVSLPVRYQAAMLLSGAGDALGYKNGSWEDCRSGEEKLKDVKSLGGLTALIVKPPTWIIGDGTVMHLATSEALTKCRRSTQEELFKEIARNYKTCMRDMVNRSPGMTCTNSVHDLKPDRPDWREGCRIEFNERGGGCGAAMRAMCIGLRYPRESDLSDLIAVSVESGRMTHHHPTGYLGSLAAALFTSYAIQDKSPREWGARLMGVLPKARQYIISQGFYIRENLEAWDYFETRWKKYLENKDVIDGTTHPKPDTQNAAERDKFYNSLSYSGWGGSSGHDAPMIAYDAILQSGMDWGKLCERGMFHGGDGDCTGIMAGCWYGAMYGFQGVPEGNYKNLEYHDRLVNEAIELYKLAFESRR</sequence>
<evidence type="ECO:0000256" key="9">
    <source>
        <dbReference type="SAM" id="SignalP"/>
    </source>
</evidence>
<dbReference type="InterPro" id="IPR036705">
    <property type="entry name" value="Ribosyl_crysJ1_sf"/>
</dbReference>
<keyword evidence="2" id="KW-0378">Hydrolase</keyword>
<evidence type="ECO:0000256" key="7">
    <source>
        <dbReference type="ARBA" id="ARBA00049810"/>
    </source>
</evidence>
<dbReference type="GeneID" id="111119330"/>
<keyword evidence="8" id="KW-0479">Metal-binding</keyword>
<dbReference type="SUPFAM" id="SSF101478">
    <property type="entry name" value="ADP-ribosylglycohydrolase"/>
    <property type="match status" value="2"/>
</dbReference>
<dbReference type="KEGG" id="cvn:111119330"/>
<evidence type="ECO:0000256" key="5">
    <source>
        <dbReference type="ARBA" id="ARBA00049773"/>
    </source>
</evidence>
<comment type="cofactor">
    <cofactor evidence="8">
        <name>Mg(2+)</name>
        <dbReference type="ChEBI" id="CHEBI:18420"/>
    </cofactor>
    <text evidence="8">Binds 2 magnesium ions per subunit.</text>
</comment>
<evidence type="ECO:0000313" key="10">
    <source>
        <dbReference type="Proteomes" id="UP000694844"/>
    </source>
</evidence>
<protein>
    <recommendedName>
        <fullName evidence="5">ADP-ribosylhydrolase ARH1</fullName>
        <ecNumber evidence="4">3.2.2.19</ecNumber>
    </recommendedName>
    <alternativeName>
        <fullName evidence="6">ADP-ribose-L-arginine cleaving enzyme</fullName>
    </alternativeName>
    <alternativeName>
        <fullName evidence="7">[Protein ADP-ribosylarginine] hydrolase</fullName>
    </alternativeName>
</protein>
<evidence type="ECO:0000256" key="3">
    <source>
        <dbReference type="ARBA" id="ARBA00049582"/>
    </source>
</evidence>
<feature type="chain" id="PRO_5044666161" description="ADP-ribosylhydrolase ARH1" evidence="9">
    <location>
        <begin position="23"/>
        <end position="757"/>
    </location>
</feature>
<evidence type="ECO:0000256" key="4">
    <source>
        <dbReference type="ARBA" id="ARBA00049725"/>
    </source>
</evidence>
<dbReference type="GO" id="GO:0003875">
    <property type="term" value="F:ADP-ribosylarginine hydrolase activity"/>
    <property type="evidence" value="ECO:0007669"/>
    <property type="project" value="UniProtKB-EC"/>
</dbReference>
<feature type="signal peptide" evidence="9">
    <location>
        <begin position="1"/>
        <end position="22"/>
    </location>
</feature>
<organism evidence="10 11">
    <name type="scientific">Crassostrea virginica</name>
    <name type="common">Eastern oyster</name>
    <dbReference type="NCBI Taxonomy" id="6565"/>
    <lineage>
        <taxon>Eukaryota</taxon>
        <taxon>Metazoa</taxon>
        <taxon>Spiralia</taxon>
        <taxon>Lophotrochozoa</taxon>
        <taxon>Mollusca</taxon>
        <taxon>Bivalvia</taxon>
        <taxon>Autobranchia</taxon>
        <taxon>Pteriomorphia</taxon>
        <taxon>Ostreida</taxon>
        <taxon>Ostreoidea</taxon>
        <taxon>Ostreidae</taxon>
        <taxon>Crassostrea</taxon>
    </lineage>
</organism>
<dbReference type="Gene3D" id="1.10.4080.10">
    <property type="entry name" value="ADP-ribosylation/Crystallin J1"/>
    <property type="match status" value="2"/>
</dbReference>
<dbReference type="RefSeq" id="XP_022315106.1">
    <property type="nucleotide sequence ID" value="XM_022459398.1"/>
</dbReference>
<evidence type="ECO:0000256" key="6">
    <source>
        <dbReference type="ARBA" id="ARBA00049798"/>
    </source>
</evidence>
<proteinExistence type="inferred from homology"/>
<dbReference type="InterPro" id="IPR005502">
    <property type="entry name" value="Ribosyl_crysJ1"/>
</dbReference>
<dbReference type="EC" id="3.2.2.19" evidence="4"/>
<feature type="binding site" evidence="8">
    <location>
        <position position="61"/>
    </location>
    <ligand>
        <name>Mg(2+)</name>
        <dbReference type="ChEBI" id="CHEBI:18420"/>
        <label>1</label>
    </ligand>
</feature>
<feature type="binding site" evidence="8">
    <location>
        <position position="60"/>
    </location>
    <ligand>
        <name>Mg(2+)</name>
        <dbReference type="ChEBI" id="CHEBI:18420"/>
        <label>1</label>
    </ligand>
</feature>
<keyword evidence="8" id="KW-0460">Magnesium</keyword>
<dbReference type="PANTHER" id="PTHR16222">
    <property type="entry name" value="ADP-RIBOSYLGLYCOHYDROLASE"/>
    <property type="match status" value="1"/>
</dbReference>
<dbReference type="GO" id="GO:0046872">
    <property type="term" value="F:metal ion binding"/>
    <property type="evidence" value="ECO:0007669"/>
    <property type="project" value="UniProtKB-KW"/>
</dbReference>
<reference evidence="11 12" key="1">
    <citation type="submission" date="2025-04" db="UniProtKB">
        <authorList>
            <consortium name="RefSeq"/>
        </authorList>
    </citation>
    <scope>IDENTIFICATION</scope>
    <source>
        <tissue evidence="11 12">Whole sample</tissue>
    </source>
</reference>
<gene>
    <name evidence="11 12" type="primary">LOC111119330</name>
</gene>
<evidence type="ECO:0000313" key="11">
    <source>
        <dbReference type="RefSeq" id="XP_022315105.1"/>
    </source>
</evidence>
<dbReference type="Pfam" id="PF03747">
    <property type="entry name" value="ADP_ribosyl_GH"/>
    <property type="match status" value="2"/>
</dbReference>
<feature type="binding site" evidence="8">
    <location>
        <position position="309"/>
    </location>
    <ligand>
        <name>Mg(2+)</name>
        <dbReference type="ChEBI" id="CHEBI:18420"/>
        <label>1</label>
    </ligand>
</feature>
<feature type="binding site" evidence="8">
    <location>
        <position position="311"/>
    </location>
    <ligand>
        <name>Mg(2+)</name>
        <dbReference type="ChEBI" id="CHEBI:18420"/>
        <label>1</label>
    </ligand>
</feature>
<dbReference type="PANTHER" id="PTHR16222:SF26">
    <property type="entry name" value="ADP-RIBOSYLHYDROLASE ARH1"/>
    <property type="match status" value="1"/>
</dbReference>
<feature type="binding site" evidence="8">
    <location>
        <position position="312"/>
    </location>
    <ligand>
        <name>Mg(2+)</name>
        <dbReference type="ChEBI" id="CHEBI:18420"/>
        <label>1</label>
    </ligand>
</feature>
<comment type="similarity">
    <text evidence="1">Belongs to the ADP-ribosylglycohydrolase family.</text>
</comment>
<comment type="function">
    <text evidence="3">Specifically acts as an arginine mono-ADP-ribosylhydrolase by mediating the removal of mono-ADP-ribose attached to arginine residues on proteins.</text>
</comment>
<evidence type="ECO:0000256" key="8">
    <source>
        <dbReference type="PIRSR" id="PIRSR605502-1"/>
    </source>
</evidence>
<evidence type="ECO:0000256" key="1">
    <source>
        <dbReference type="ARBA" id="ARBA00010702"/>
    </source>
</evidence>
<dbReference type="AlphaFoldDB" id="A0A8B8CHB9"/>